<dbReference type="Pfam" id="PF03810">
    <property type="entry name" value="IBN_N"/>
    <property type="match status" value="1"/>
</dbReference>
<protein>
    <submittedName>
        <fullName evidence="7">Karyopherin</fullName>
    </submittedName>
</protein>
<dbReference type="Proteomes" id="UP000291404">
    <property type="component" value="Unassembled WGS sequence"/>
</dbReference>
<keyword evidence="2" id="KW-0813">Transport</keyword>
<dbReference type="InterPro" id="IPR058584">
    <property type="entry name" value="IMB1_TNPO1-like_TPR"/>
</dbReference>
<evidence type="ECO:0000256" key="1">
    <source>
        <dbReference type="ARBA" id="ARBA00004496"/>
    </source>
</evidence>
<dbReference type="InterPro" id="IPR016024">
    <property type="entry name" value="ARM-type_fold"/>
</dbReference>
<proteinExistence type="predicted"/>
<dbReference type="Pfam" id="PF25574">
    <property type="entry name" value="TPR_IMB1"/>
    <property type="match status" value="1"/>
</dbReference>
<name>A0A4Q9L0D9_9MICR</name>
<dbReference type="PANTHER" id="PTHR10527">
    <property type="entry name" value="IMPORTIN BETA"/>
    <property type="match status" value="1"/>
</dbReference>
<evidence type="ECO:0000256" key="3">
    <source>
        <dbReference type="ARBA" id="ARBA00022490"/>
    </source>
</evidence>
<keyword evidence="3" id="KW-0963">Cytoplasm</keyword>
<keyword evidence="4" id="KW-0677">Repeat</keyword>
<organism evidence="7 8">
    <name type="scientific">Hamiltosporidium magnivora</name>
    <dbReference type="NCBI Taxonomy" id="148818"/>
    <lineage>
        <taxon>Eukaryota</taxon>
        <taxon>Fungi</taxon>
        <taxon>Fungi incertae sedis</taxon>
        <taxon>Microsporidia</taxon>
        <taxon>Dubosqiidae</taxon>
        <taxon>Hamiltosporidium</taxon>
    </lineage>
</organism>
<dbReference type="VEuPathDB" id="MicrosporidiaDB:CWI39_0787p0010"/>
<keyword evidence="5" id="KW-0653">Protein transport</keyword>
<dbReference type="GO" id="GO:0031267">
    <property type="term" value="F:small GTPase binding"/>
    <property type="evidence" value="ECO:0007669"/>
    <property type="project" value="InterPro"/>
</dbReference>
<evidence type="ECO:0000313" key="7">
    <source>
        <dbReference type="EMBL" id="TBU00784.1"/>
    </source>
</evidence>
<dbReference type="InterPro" id="IPR011989">
    <property type="entry name" value="ARM-like"/>
</dbReference>
<keyword evidence="8" id="KW-1185">Reference proteome</keyword>
<dbReference type="EMBL" id="PITI01001536">
    <property type="protein sequence ID" value="TBU00784.1"/>
    <property type="molecule type" value="Genomic_DNA"/>
</dbReference>
<dbReference type="PROSITE" id="PS50166">
    <property type="entry name" value="IMPORTIN_B_NT"/>
    <property type="match status" value="1"/>
</dbReference>
<comment type="caution">
    <text evidence="7">The sequence shown here is derived from an EMBL/GenBank/DDBJ whole genome shotgun (WGS) entry which is preliminary data.</text>
</comment>
<dbReference type="InterPro" id="IPR040122">
    <property type="entry name" value="Importin_beta"/>
</dbReference>
<evidence type="ECO:0000256" key="5">
    <source>
        <dbReference type="ARBA" id="ARBA00022927"/>
    </source>
</evidence>
<gene>
    <name evidence="7" type="ORF">CWI36_1536p0010</name>
</gene>
<dbReference type="GO" id="GO:0005737">
    <property type="term" value="C:cytoplasm"/>
    <property type="evidence" value="ECO:0007669"/>
    <property type="project" value="UniProtKB-SubCell"/>
</dbReference>
<dbReference type="STRING" id="148818.A0A4Q9L0D9"/>
<feature type="domain" description="Importin N-terminal" evidence="6">
    <location>
        <begin position="24"/>
        <end position="107"/>
    </location>
</feature>
<comment type="subcellular location">
    <subcellularLocation>
        <location evidence="1">Cytoplasm</location>
    </subcellularLocation>
</comment>
<reference evidence="7 8" key="1">
    <citation type="submission" date="2017-12" db="EMBL/GenBank/DDBJ databases">
        <authorList>
            <person name="Pombert J.-F."/>
            <person name="Haag K.L."/>
            <person name="Ebert D."/>
        </authorList>
    </citation>
    <scope>NUCLEOTIDE SEQUENCE [LARGE SCALE GENOMIC DNA]</scope>
    <source>
        <strain evidence="7">BE-OM-2</strain>
    </source>
</reference>
<evidence type="ECO:0000259" key="6">
    <source>
        <dbReference type="PROSITE" id="PS50166"/>
    </source>
</evidence>
<sequence>MNRNEMENLIRGVLSLNTEVRAISERKILEFQESDFYLFLEVLLQIFSDEFLGDDKIGLRTTAGIILRNSIHSADPLLQQKIESRYFSLSENEKINLKTQLIKSLNSSKISVSVCSGKIIAGIARIEVPKTPNSIFFEEIYKMLINSSNTNCTLGLLECIGTLCLFLSECPEFSFKPYAHSILKISIFKLETNEIFEIRTNSLKALGYSLEGISEIIKSENHINTLLLKIAAQCHDNNIKVTACALACMVKLVNLYYENIKFKIPEIILFLNNFLSSKDDEILYQILDFWSSLAEIEENKKEKFLDKYSVQIVPSCIEMLKKVNLDGSMWSVHKSAASCLQLISATISFDLLTVDDIQNCVLRYLSSEEIEEKEVGIVALGSLISPKADTSKQFLSEVSDTVITYLPIEELTDVSLWCLARICEKNFDCIDPGAGLQNLVDSISNILLQQSKANINAAWVINYFSIYVSERRDKEWDFENVLTFFYDKLLGSLAFAAESVNTKNYTLTTALFTALAELINACAASSYGILDKFLDYLLNRVEKFIERSKNVNEDEFYFLEDFISNYIVLIQQIIIVRGEKSLGEFNNRILSVFIGILSIKRPTCCYGDVYMCLSHISNVVSFYTSNIPKILPFLCRDLTSEEDIILKPVVIYSGDIANITNQGFLVISNKIVPLLLNSLASSKVSSAVKPLILSVFGDVALAMSKSFEMYLDVTMSILEQILSLDRKIGESYVDSLRLSVIQLFTCILISLGDTPKLRSNLDNIIFLIKKVINEDVNRVCTKECVQILGDLVRMYGLKNELSENWVIDFISKSAVTDNKCLKKVCEKVYEIFSNSRQ</sequence>
<evidence type="ECO:0000256" key="4">
    <source>
        <dbReference type="ARBA" id="ARBA00022737"/>
    </source>
</evidence>
<dbReference type="VEuPathDB" id="MicrosporidiaDB:CWI36_1536p0010"/>
<evidence type="ECO:0000256" key="2">
    <source>
        <dbReference type="ARBA" id="ARBA00022448"/>
    </source>
</evidence>
<accession>A0A4Q9L0D9</accession>
<dbReference type="Gene3D" id="1.25.10.10">
    <property type="entry name" value="Leucine-rich Repeat Variant"/>
    <property type="match status" value="1"/>
</dbReference>
<evidence type="ECO:0000313" key="8">
    <source>
        <dbReference type="Proteomes" id="UP000291404"/>
    </source>
</evidence>
<dbReference type="GO" id="GO:0006606">
    <property type="term" value="P:protein import into nucleus"/>
    <property type="evidence" value="ECO:0007669"/>
    <property type="project" value="InterPro"/>
</dbReference>
<dbReference type="InterPro" id="IPR001494">
    <property type="entry name" value="Importin-beta_N"/>
</dbReference>
<dbReference type="AlphaFoldDB" id="A0A4Q9L0D9"/>
<dbReference type="SUPFAM" id="SSF48371">
    <property type="entry name" value="ARM repeat"/>
    <property type="match status" value="1"/>
</dbReference>